<keyword evidence="6" id="KW-1185">Reference proteome</keyword>
<protein>
    <submittedName>
        <fullName evidence="5">Diaminopimelate decarboxylase</fullName>
    </submittedName>
</protein>
<dbReference type="PANTHER" id="PTHR43727:SF2">
    <property type="entry name" value="GROUP IV DECARBOXYLASE"/>
    <property type="match status" value="1"/>
</dbReference>
<dbReference type="InterPro" id="IPR022644">
    <property type="entry name" value="De-COase2_N"/>
</dbReference>
<dbReference type="RefSeq" id="WP_130276729.1">
    <property type="nucleotide sequence ID" value="NZ_SGXG01000001.1"/>
</dbReference>
<dbReference type="InterPro" id="IPR022643">
    <property type="entry name" value="De-COase2_C"/>
</dbReference>
<evidence type="ECO:0000256" key="1">
    <source>
        <dbReference type="ARBA" id="ARBA00001933"/>
    </source>
</evidence>
<dbReference type="SUPFAM" id="SSF50621">
    <property type="entry name" value="Alanine racemase C-terminal domain-like"/>
    <property type="match status" value="1"/>
</dbReference>
<proteinExistence type="predicted"/>
<evidence type="ECO:0000259" key="3">
    <source>
        <dbReference type="Pfam" id="PF00278"/>
    </source>
</evidence>
<sequence length="452" mass="51294">MEKLTFERPIIQRLNAGLPSKYGMARKLDPISHIDGVSIKSLIDEFGSPLFILSETTIRRTYKEAYRAFSSRYPKVQFAWSYKTNYLNAICNIFHQEGAWAEVVSGFEYDKAIANGVPGEMVIFNGPDKSTEDLRKAIQNSSLIHIDHFDELYEIIHLSKEMKERPKVAIRVNMDVGIYPKWDRFGFNFENGEAWDALNRIMASKNLDLIGLHTHIGTYMMTTEAYRIAASKLAQLTVGLEKKHGHVIQYIDMGGGFASKNTLRGAYYPGTDTAPSFDDFAEAITAALLSSEIKPEHLPMLLLETGRALIDEAGYLAGTVLANKRLSDGRRATIIDAGVNLLFTAFWYEHDIRPIEPISEQSEDTTIYGPLCMNIDVIRGNVMFPLLKKGDHYVIRRVGAYNNTQWLQFINMRPNIILLDKDGKAHLIRKQETLETINSQEITPEHLKNFHI</sequence>
<dbReference type="OrthoDB" id="9802241at2"/>
<dbReference type="Proteomes" id="UP000292209">
    <property type="component" value="Unassembled WGS sequence"/>
</dbReference>
<dbReference type="EMBL" id="SGXG01000001">
    <property type="protein sequence ID" value="RZS97940.1"/>
    <property type="molecule type" value="Genomic_DNA"/>
</dbReference>
<evidence type="ECO:0000259" key="4">
    <source>
        <dbReference type="Pfam" id="PF02784"/>
    </source>
</evidence>
<dbReference type="Pfam" id="PF00278">
    <property type="entry name" value="Orn_DAP_Arg_deC"/>
    <property type="match status" value="1"/>
</dbReference>
<dbReference type="InterPro" id="IPR029066">
    <property type="entry name" value="PLP-binding_barrel"/>
</dbReference>
<dbReference type="GO" id="GO:0009089">
    <property type="term" value="P:lysine biosynthetic process via diaminopimelate"/>
    <property type="evidence" value="ECO:0007669"/>
    <property type="project" value="TreeGrafter"/>
</dbReference>
<reference evidence="5 6" key="1">
    <citation type="submission" date="2019-02" db="EMBL/GenBank/DDBJ databases">
        <title>Genomic Encyclopedia of Archaeal and Bacterial Type Strains, Phase II (KMG-II): from individual species to whole genera.</title>
        <authorList>
            <person name="Goeker M."/>
        </authorList>
    </citation>
    <scope>NUCLEOTIDE SEQUENCE [LARGE SCALE GENOMIC DNA]</scope>
    <source>
        <strain evidence="5 6">DSM 21411</strain>
    </source>
</reference>
<gene>
    <name evidence="5" type="ORF">BC751_3568</name>
</gene>
<evidence type="ECO:0000256" key="2">
    <source>
        <dbReference type="ARBA" id="ARBA00022898"/>
    </source>
</evidence>
<dbReference type="GO" id="GO:0008836">
    <property type="term" value="F:diaminopimelate decarboxylase activity"/>
    <property type="evidence" value="ECO:0007669"/>
    <property type="project" value="TreeGrafter"/>
</dbReference>
<comment type="caution">
    <text evidence="5">The sequence shown here is derived from an EMBL/GenBank/DDBJ whole genome shotgun (WGS) entry which is preliminary data.</text>
</comment>
<dbReference type="Gene3D" id="2.40.37.10">
    <property type="entry name" value="Lyase, Ornithine Decarboxylase, Chain A, domain 1"/>
    <property type="match status" value="1"/>
</dbReference>
<keyword evidence="2" id="KW-0663">Pyridoxal phosphate</keyword>
<dbReference type="Gene3D" id="3.20.20.10">
    <property type="entry name" value="Alanine racemase"/>
    <property type="match status" value="1"/>
</dbReference>
<evidence type="ECO:0000313" key="6">
    <source>
        <dbReference type="Proteomes" id="UP000292209"/>
    </source>
</evidence>
<dbReference type="PANTHER" id="PTHR43727">
    <property type="entry name" value="DIAMINOPIMELATE DECARBOXYLASE"/>
    <property type="match status" value="1"/>
</dbReference>
<organism evidence="5 6">
    <name type="scientific">Cecembia calidifontis</name>
    <dbReference type="NCBI Taxonomy" id="1187080"/>
    <lineage>
        <taxon>Bacteria</taxon>
        <taxon>Pseudomonadati</taxon>
        <taxon>Bacteroidota</taxon>
        <taxon>Cytophagia</taxon>
        <taxon>Cytophagales</taxon>
        <taxon>Cyclobacteriaceae</taxon>
        <taxon>Cecembia</taxon>
    </lineage>
</organism>
<dbReference type="CDD" id="cd06841">
    <property type="entry name" value="PLPDE_III_MccE_like"/>
    <property type="match status" value="1"/>
</dbReference>
<accession>A0A4Q7PE73</accession>
<comment type="cofactor">
    <cofactor evidence="1">
        <name>pyridoxal 5'-phosphate</name>
        <dbReference type="ChEBI" id="CHEBI:597326"/>
    </cofactor>
</comment>
<dbReference type="Pfam" id="PF02784">
    <property type="entry name" value="Orn_Arg_deC_N"/>
    <property type="match status" value="1"/>
</dbReference>
<name>A0A4Q7PE73_9BACT</name>
<dbReference type="SUPFAM" id="SSF51419">
    <property type="entry name" value="PLP-binding barrel"/>
    <property type="match status" value="1"/>
</dbReference>
<feature type="domain" description="Orn/DAP/Arg decarboxylase 2 C-terminal" evidence="3">
    <location>
        <begin position="310"/>
        <end position="399"/>
    </location>
</feature>
<dbReference type="InterPro" id="IPR009006">
    <property type="entry name" value="Ala_racemase/Decarboxylase_C"/>
</dbReference>
<feature type="domain" description="Orn/DAP/Arg decarboxylase 2 N-terminal" evidence="4">
    <location>
        <begin position="63"/>
        <end position="309"/>
    </location>
</feature>
<dbReference type="AlphaFoldDB" id="A0A4Q7PE73"/>
<evidence type="ECO:0000313" key="5">
    <source>
        <dbReference type="EMBL" id="RZS97940.1"/>
    </source>
</evidence>